<evidence type="ECO:0000313" key="2">
    <source>
        <dbReference type="Proteomes" id="UP001497497"/>
    </source>
</evidence>
<sequence length="231" mass="25922">SVVESILNCIKMLHPYWHCLKYQDLVKLQDIQVEQYPFLRVLHLPPLHDVKFCTPENRPETFPLLQECTDEITTSQLEEIDRKIEETIQNTSITFTNKKLSITFDKLGSSVLTTAYTALKPQSLSLIKDVLSELPSASESIESSAESILSNKTQCSMSIVQCQNLQSVYGSSSEYISNLEVATKYIVESHHLKLLVIDLGVDDPPALSDDYSSVLYISLKLSGKNNSFNGT</sequence>
<evidence type="ECO:0000313" key="1">
    <source>
        <dbReference type="EMBL" id="CAL1534566.1"/>
    </source>
</evidence>
<gene>
    <name evidence="1" type="ORF">GSLYS_00008526001</name>
</gene>
<keyword evidence="2" id="KW-1185">Reference proteome</keyword>
<comment type="caution">
    <text evidence="1">The sequence shown here is derived from an EMBL/GenBank/DDBJ whole genome shotgun (WGS) entry which is preliminary data.</text>
</comment>
<proteinExistence type="predicted"/>
<dbReference type="Proteomes" id="UP001497497">
    <property type="component" value="Unassembled WGS sequence"/>
</dbReference>
<organism evidence="1 2">
    <name type="scientific">Lymnaea stagnalis</name>
    <name type="common">Great pond snail</name>
    <name type="synonym">Helix stagnalis</name>
    <dbReference type="NCBI Taxonomy" id="6523"/>
    <lineage>
        <taxon>Eukaryota</taxon>
        <taxon>Metazoa</taxon>
        <taxon>Spiralia</taxon>
        <taxon>Lophotrochozoa</taxon>
        <taxon>Mollusca</taxon>
        <taxon>Gastropoda</taxon>
        <taxon>Heterobranchia</taxon>
        <taxon>Euthyneura</taxon>
        <taxon>Panpulmonata</taxon>
        <taxon>Hygrophila</taxon>
        <taxon>Lymnaeoidea</taxon>
        <taxon>Lymnaeidae</taxon>
        <taxon>Lymnaea</taxon>
    </lineage>
</organism>
<accession>A0AAV2HQF9</accession>
<dbReference type="EMBL" id="CAXITT010000175">
    <property type="protein sequence ID" value="CAL1534566.1"/>
    <property type="molecule type" value="Genomic_DNA"/>
</dbReference>
<reference evidence="1 2" key="1">
    <citation type="submission" date="2024-04" db="EMBL/GenBank/DDBJ databases">
        <authorList>
            <consortium name="Genoscope - CEA"/>
            <person name="William W."/>
        </authorList>
    </citation>
    <scope>NUCLEOTIDE SEQUENCE [LARGE SCALE GENOMIC DNA]</scope>
</reference>
<dbReference type="AlphaFoldDB" id="A0AAV2HQF9"/>
<protein>
    <submittedName>
        <fullName evidence="1">Uncharacterized protein</fullName>
    </submittedName>
</protein>
<name>A0AAV2HQF9_LYMST</name>
<feature type="non-terminal residue" evidence="1">
    <location>
        <position position="1"/>
    </location>
</feature>
<feature type="non-terminal residue" evidence="1">
    <location>
        <position position="231"/>
    </location>
</feature>